<keyword evidence="5 8" id="KW-0472">Membrane</keyword>
<evidence type="ECO:0000313" key="10">
    <source>
        <dbReference type="Proteomes" id="UP000694888"/>
    </source>
</evidence>
<evidence type="ECO:0000256" key="2">
    <source>
        <dbReference type="ARBA" id="ARBA00022692"/>
    </source>
</evidence>
<feature type="transmembrane region" description="Helical" evidence="8">
    <location>
        <begin position="93"/>
        <end position="115"/>
    </location>
</feature>
<protein>
    <submittedName>
        <fullName evidence="11">Uncharacterized protein LOC101852505</fullName>
    </submittedName>
</protein>
<evidence type="ECO:0000256" key="7">
    <source>
        <dbReference type="ARBA" id="ARBA00023224"/>
    </source>
</evidence>
<feature type="domain" description="G-protein coupled receptors family 1 profile" evidence="9">
    <location>
        <begin position="33"/>
        <end position="153"/>
    </location>
</feature>
<feature type="transmembrane region" description="Helical" evidence="8">
    <location>
        <begin position="34"/>
        <end position="62"/>
    </location>
</feature>
<gene>
    <name evidence="11" type="primary">LOC101852505</name>
</gene>
<evidence type="ECO:0000256" key="4">
    <source>
        <dbReference type="ARBA" id="ARBA00023040"/>
    </source>
</evidence>
<evidence type="ECO:0000256" key="6">
    <source>
        <dbReference type="ARBA" id="ARBA00023170"/>
    </source>
</evidence>
<dbReference type="Pfam" id="PF10324">
    <property type="entry name" value="7TM_GPCR_Srw"/>
    <property type="match status" value="1"/>
</dbReference>
<dbReference type="PANTHER" id="PTHR45695:SF9">
    <property type="entry name" value="LEUCOKININ RECEPTOR"/>
    <property type="match status" value="1"/>
</dbReference>
<evidence type="ECO:0000259" key="9">
    <source>
        <dbReference type="PROSITE" id="PS50262"/>
    </source>
</evidence>
<keyword evidence="2 8" id="KW-0812">Transmembrane</keyword>
<comment type="subcellular location">
    <subcellularLocation>
        <location evidence="1">Membrane</location>
        <topology evidence="1">Multi-pass membrane protein</topology>
    </subcellularLocation>
</comment>
<dbReference type="PANTHER" id="PTHR45695">
    <property type="entry name" value="LEUCOKININ RECEPTOR-RELATED"/>
    <property type="match status" value="1"/>
</dbReference>
<dbReference type="InterPro" id="IPR017452">
    <property type="entry name" value="GPCR_Rhodpsn_7TM"/>
</dbReference>
<reference evidence="11" key="1">
    <citation type="submission" date="2025-08" db="UniProtKB">
        <authorList>
            <consortium name="RefSeq"/>
        </authorList>
    </citation>
    <scope>IDENTIFICATION</scope>
</reference>
<sequence>MFAYTDLAPIFDPVKNKTLIGIIYNDNEDAIKPVVMIAGFIVTAGSYLCVSVFSALLIYALIQRRRKWKCSKNMSTSKGNTPTQNKDIQVAKMILLVAAVFLIGFIPLGAVFLVMELVPGFYIGKAYENENIVCVSVLQIVQGINSSINILLYIKMSSKYRRTIRALFRSLKQMEPNLD</sequence>
<evidence type="ECO:0000256" key="8">
    <source>
        <dbReference type="SAM" id="Phobius"/>
    </source>
</evidence>
<evidence type="ECO:0000256" key="3">
    <source>
        <dbReference type="ARBA" id="ARBA00022989"/>
    </source>
</evidence>
<feature type="transmembrane region" description="Helical" evidence="8">
    <location>
        <begin position="135"/>
        <end position="154"/>
    </location>
</feature>
<organism evidence="10 11">
    <name type="scientific">Aplysia californica</name>
    <name type="common">California sea hare</name>
    <dbReference type="NCBI Taxonomy" id="6500"/>
    <lineage>
        <taxon>Eukaryota</taxon>
        <taxon>Metazoa</taxon>
        <taxon>Spiralia</taxon>
        <taxon>Lophotrochozoa</taxon>
        <taxon>Mollusca</taxon>
        <taxon>Gastropoda</taxon>
        <taxon>Heterobranchia</taxon>
        <taxon>Euthyneura</taxon>
        <taxon>Tectipleura</taxon>
        <taxon>Aplysiida</taxon>
        <taxon>Aplysioidea</taxon>
        <taxon>Aplysiidae</taxon>
        <taxon>Aplysia</taxon>
    </lineage>
</organism>
<evidence type="ECO:0000313" key="11">
    <source>
        <dbReference type="RefSeq" id="XP_005107880.1"/>
    </source>
</evidence>
<dbReference type="PROSITE" id="PS50262">
    <property type="entry name" value="G_PROTEIN_RECEP_F1_2"/>
    <property type="match status" value="1"/>
</dbReference>
<dbReference type="GeneID" id="101852505"/>
<evidence type="ECO:0000256" key="5">
    <source>
        <dbReference type="ARBA" id="ARBA00023136"/>
    </source>
</evidence>
<dbReference type="SUPFAM" id="SSF81321">
    <property type="entry name" value="Family A G protein-coupled receptor-like"/>
    <property type="match status" value="1"/>
</dbReference>
<dbReference type="RefSeq" id="XP_005107880.1">
    <property type="nucleotide sequence ID" value="XM_005107823.1"/>
</dbReference>
<name>A0ABM0K3G4_APLCA</name>
<keyword evidence="10" id="KW-1185">Reference proteome</keyword>
<keyword evidence="3 8" id="KW-1133">Transmembrane helix</keyword>
<dbReference type="Proteomes" id="UP000694888">
    <property type="component" value="Unplaced"/>
</dbReference>
<proteinExistence type="predicted"/>
<evidence type="ECO:0000256" key="1">
    <source>
        <dbReference type="ARBA" id="ARBA00004141"/>
    </source>
</evidence>
<dbReference type="InterPro" id="IPR019427">
    <property type="entry name" value="7TM_GPCR_serpentine_rcpt_Srw"/>
</dbReference>
<keyword evidence="4" id="KW-0297">G-protein coupled receptor</keyword>
<accession>A0ABM0K3G4</accession>
<dbReference type="Gene3D" id="1.20.1070.10">
    <property type="entry name" value="Rhodopsin 7-helix transmembrane proteins"/>
    <property type="match status" value="1"/>
</dbReference>
<keyword evidence="7" id="KW-0807">Transducer</keyword>
<keyword evidence="6" id="KW-0675">Receptor</keyword>